<dbReference type="PANTHER" id="PTHR12558:SF13">
    <property type="entry name" value="CELL DIVISION CYCLE PROTEIN 27 HOMOLOG"/>
    <property type="match status" value="1"/>
</dbReference>
<evidence type="ECO:0000313" key="4">
    <source>
        <dbReference type="Proteomes" id="UP000092612"/>
    </source>
</evidence>
<dbReference type="STRING" id="996801.BW723_11150"/>
<dbReference type="InterPro" id="IPR011990">
    <property type="entry name" value="TPR-like_helical_dom_sf"/>
</dbReference>
<proteinExistence type="predicted"/>
<sequence length="960" mass="111445">MKINKYILILIVTIISQFNTYAQDVYDSSDLYFEEAKRDIAEQNFTRAAKMSWRGLQLAPEDLDLKTLLGKANLQLGRYDTARYVLKQVYERRRKDIDVLGFLVTIEHTTKRYSDAICFVNELLEITPYSRGWWRRKILIYKEMGNYEEAERALKRLYQIYPDDTEIQDDYNYIMLNDGNSAVENRRYDDANQVYKTVIDNDPSNKQAYIGIIRNELLKGDPEIALQYTNRALLELREDSELIEKKIGLLEQLGRHEEAIVYIKTEVDKGKFPTIHSETLPYLMQQSANFNEYNDSYEIQKKLLDLNGNSESQTYVINNALGKGYDVDAEYFLKKGIKRSPNNKKLQVQLKELYRPIKDKDRFEREVLILHEKFPNDTDITYDYNLVMYGRAKTLVENRQFDAALPIFEDLVSSPDFQKEAEQQIFGIYLALQKYDEATDQIDKLIGLEPDNPDYLVKKSTLYQEMELFEDALEITRGLEQQYPLEDKYPRIYVSQTEAYATYLMREQRFRAVLPVIEDGLTRENNNKRLLEIAINASSAIPDYERGVNYSKSALSFYPNNKNFKLKLSNLLAQNKQYDDAINVLDSLKIVYKYDRKIKNSLAEVLWFRGKNKEEEGLIDEAIEDYRISDSLNSTEDYALQRMINLYIQEKPNEDALEIVNEKLEQYPNDNFLKYKKGIVYELMEQYDSAYYYQSFRQIDDPFERNEWNNALEVLKAAKLKNKLAATYTQASSDSTAFSTSLASLGYSHRYDEKNTFGADLNYAARRSGVGVQGGLNYSRIFTPTLYADVGVLFGSKFFPKFILYGNAYKGLNNGYDVQAGLRFSRLQNDVNFLTLNLGASRTWEDIWVSAKAILMRDDQFNYFNFAAQTRINVNTRKDYVSFIVSFGSAPFNDQLAEGETAFLDFSNVLVGAGYGYNISPKTMLLVNGSWINFKSPVTDSTALAYINQYNLSVSIITRF</sequence>
<reference evidence="4" key="1">
    <citation type="submission" date="2016-02" db="EMBL/GenBank/DDBJ databases">
        <title>Paenibacillus sp. LPB0068, isolated from Crassostrea gigas.</title>
        <authorList>
            <person name="Shin S.-K."/>
            <person name="Yi H."/>
        </authorList>
    </citation>
    <scope>NUCLEOTIDE SEQUENCE [LARGE SCALE GENOMIC DNA]</scope>
    <source>
        <strain evidence="4">KCTC 23969</strain>
    </source>
</reference>
<dbReference type="KEGG" id="prn:BW723_11150"/>
<feature type="domain" description="YaiO beta-barrel" evidence="2">
    <location>
        <begin position="721"/>
        <end position="891"/>
    </location>
</feature>
<dbReference type="Pfam" id="PF13181">
    <property type="entry name" value="TPR_8"/>
    <property type="match status" value="1"/>
</dbReference>
<dbReference type="InterPro" id="IPR030887">
    <property type="entry name" value="Beta-barrel_YaiO"/>
</dbReference>
<accession>A0A1B8TPW4</accession>
<dbReference type="AlphaFoldDB" id="A0A1B8TPW4"/>
<dbReference type="InterPro" id="IPR019734">
    <property type="entry name" value="TPR_rpt"/>
</dbReference>
<gene>
    <name evidence="3" type="ORF">LPB301_16615</name>
</gene>
<dbReference type="SMART" id="SM00028">
    <property type="entry name" value="TPR"/>
    <property type="match status" value="5"/>
</dbReference>
<dbReference type="Pfam" id="PF19413">
    <property type="entry name" value="YaiO"/>
    <property type="match status" value="1"/>
</dbReference>
<dbReference type="NCBIfam" id="TIGR04390">
    <property type="entry name" value="OMP_YaiO_dom"/>
    <property type="match status" value="1"/>
</dbReference>
<organism evidence="3 4">
    <name type="scientific">Polaribacter reichenbachii</name>
    <dbReference type="NCBI Taxonomy" id="996801"/>
    <lineage>
        <taxon>Bacteria</taxon>
        <taxon>Pseudomonadati</taxon>
        <taxon>Bacteroidota</taxon>
        <taxon>Flavobacteriia</taxon>
        <taxon>Flavobacteriales</taxon>
        <taxon>Flavobacteriaceae</taxon>
    </lineage>
</organism>
<keyword evidence="1" id="KW-0802">TPR repeat</keyword>
<dbReference type="OrthoDB" id="691989at2"/>
<dbReference type="EMBL" id="LSFL01000042">
    <property type="protein sequence ID" value="OBY61676.1"/>
    <property type="molecule type" value="Genomic_DNA"/>
</dbReference>
<name>A0A1B8TPW4_9FLAO</name>
<dbReference type="PANTHER" id="PTHR12558">
    <property type="entry name" value="CELL DIVISION CYCLE 16,23,27"/>
    <property type="match status" value="1"/>
</dbReference>
<feature type="repeat" description="TPR" evidence="1">
    <location>
        <begin position="419"/>
        <end position="452"/>
    </location>
</feature>
<protein>
    <recommendedName>
        <fullName evidence="2">YaiO beta-barrel domain-containing protein</fullName>
    </recommendedName>
</protein>
<dbReference type="Pfam" id="PF13432">
    <property type="entry name" value="TPR_16"/>
    <property type="match status" value="2"/>
</dbReference>
<evidence type="ECO:0000259" key="2">
    <source>
        <dbReference type="Pfam" id="PF19413"/>
    </source>
</evidence>
<comment type="caution">
    <text evidence="3">The sequence shown here is derived from an EMBL/GenBank/DDBJ whole genome shotgun (WGS) entry which is preliminary data.</text>
</comment>
<evidence type="ECO:0000313" key="3">
    <source>
        <dbReference type="EMBL" id="OBY61676.1"/>
    </source>
</evidence>
<dbReference type="PROSITE" id="PS50005">
    <property type="entry name" value="TPR"/>
    <property type="match status" value="1"/>
</dbReference>
<keyword evidence="4" id="KW-1185">Reference proteome</keyword>
<dbReference type="Gene3D" id="1.25.40.10">
    <property type="entry name" value="Tetratricopeptide repeat domain"/>
    <property type="match status" value="5"/>
</dbReference>
<evidence type="ECO:0000256" key="1">
    <source>
        <dbReference type="PROSITE-ProRule" id="PRU00339"/>
    </source>
</evidence>
<dbReference type="SUPFAM" id="SSF48452">
    <property type="entry name" value="TPR-like"/>
    <property type="match status" value="3"/>
</dbReference>
<dbReference type="Proteomes" id="UP000092612">
    <property type="component" value="Unassembled WGS sequence"/>
</dbReference>